<keyword evidence="2" id="KW-0378">Hydrolase</keyword>
<keyword evidence="3" id="KW-1185">Reference proteome</keyword>
<evidence type="ECO:0000259" key="1">
    <source>
        <dbReference type="Pfam" id="PF13472"/>
    </source>
</evidence>
<dbReference type="PANTHER" id="PTHR30383:SF5">
    <property type="entry name" value="SGNH HYDROLASE-TYPE ESTERASE DOMAIN-CONTAINING PROTEIN"/>
    <property type="match status" value="1"/>
</dbReference>
<proteinExistence type="predicted"/>
<organism evidence="2 3">
    <name type="scientific">Prauserella salsuginis</name>
    <dbReference type="NCBI Taxonomy" id="387889"/>
    <lineage>
        <taxon>Bacteria</taxon>
        <taxon>Bacillati</taxon>
        <taxon>Actinomycetota</taxon>
        <taxon>Actinomycetes</taxon>
        <taxon>Pseudonocardiales</taxon>
        <taxon>Pseudonocardiaceae</taxon>
        <taxon>Prauserella</taxon>
        <taxon>Prauserella salsuginis group</taxon>
    </lineage>
</organism>
<gene>
    <name evidence="2" type="ORF">ACFWGY_22625</name>
</gene>
<dbReference type="EMBL" id="JBHXCV010000017">
    <property type="protein sequence ID" value="MFD6796130.1"/>
    <property type="molecule type" value="Genomic_DNA"/>
</dbReference>
<accession>A0ABW6GA99</accession>
<comment type="caution">
    <text evidence="2">The sequence shown here is derived from an EMBL/GenBank/DDBJ whole genome shotgun (WGS) entry which is preliminary data.</text>
</comment>
<dbReference type="CDD" id="cd01832">
    <property type="entry name" value="SGNH_hydrolase_like_1"/>
    <property type="match status" value="1"/>
</dbReference>
<name>A0ABW6GA99_9PSEU</name>
<protein>
    <submittedName>
        <fullName evidence="2">SGNH/GDSL hydrolase family protein</fullName>
        <ecNumber evidence="2">3.1.-.-</ecNumber>
    </submittedName>
</protein>
<dbReference type="RefSeq" id="WP_372497795.1">
    <property type="nucleotide sequence ID" value="NZ_JANBBF010000002.1"/>
</dbReference>
<sequence length="278" mass="29187">MLGDSTAVGLGDPLPGGAWRGVGPLLAAALGVPPEHYVNVSVTGARVGCVRTDQLPRVLEQAPDVAVVIAGMNDTLRSDFDTAALAEDLDATVTALQTAGTTVVTVRFHDHGRVFRLPGPLRRAHAVRVAALNSAVDTVVMRREALCVDLDLLPGAYDLRSWSVDRLHPSERGHRLLASGITEALSRADVAVAEPVSLVCSGGATAGTADHVAWLLAKGVPWLWRRGRDLVPYAAGIVARDLVRTGLRAAGTGRVPVVSLLRALPITVEGCSKTNCSR</sequence>
<dbReference type="Proteomes" id="UP001598673">
    <property type="component" value="Unassembled WGS sequence"/>
</dbReference>
<dbReference type="EC" id="3.1.-.-" evidence="2"/>
<evidence type="ECO:0000313" key="3">
    <source>
        <dbReference type="Proteomes" id="UP001598673"/>
    </source>
</evidence>
<dbReference type="InterPro" id="IPR036514">
    <property type="entry name" value="SGNH_hydro_sf"/>
</dbReference>
<evidence type="ECO:0000313" key="2">
    <source>
        <dbReference type="EMBL" id="MFD6796130.1"/>
    </source>
</evidence>
<dbReference type="Gene3D" id="3.40.50.1110">
    <property type="entry name" value="SGNH hydrolase"/>
    <property type="match status" value="1"/>
</dbReference>
<dbReference type="Pfam" id="PF13472">
    <property type="entry name" value="Lipase_GDSL_2"/>
    <property type="match status" value="1"/>
</dbReference>
<dbReference type="PANTHER" id="PTHR30383">
    <property type="entry name" value="THIOESTERASE 1/PROTEASE 1/LYSOPHOSPHOLIPASE L1"/>
    <property type="match status" value="1"/>
</dbReference>
<dbReference type="SUPFAM" id="SSF52266">
    <property type="entry name" value="SGNH hydrolase"/>
    <property type="match status" value="1"/>
</dbReference>
<feature type="domain" description="SGNH hydrolase-type esterase" evidence="1">
    <location>
        <begin position="2"/>
        <end position="176"/>
    </location>
</feature>
<dbReference type="InterPro" id="IPR013830">
    <property type="entry name" value="SGNH_hydro"/>
</dbReference>
<reference evidence="2 3" key="1">
    <citation type="submission" date="2024-09" db="EMBL/GenBank/DDBJ databases">
        <title>The Natural Products Discovery Center: Release of the First 8490 Sequenced Strains for Exploring Actinobacteria Biosynthetic Diversity.</title>
        <authorList>
            <person name="Kalkreuter E."/>
            <person name="Kautsar S.A."/>
            <person name="Yang D."/>
            <person name="Bader C.D."/>
            <person name="Teijaro C.N."/>
            <person name="Fluegel L."/>
            <person name="Davis C.M."/>
            <person name="Simpson J.R."/>
            <person name="Lauterbach L."/>
            <person name="Steele A.D."/>
            <person name="Gui C."/>
            <person name="Meng S."/>
            <person name="Li G."/>
            <person name="Viehrig K."/>
            <person name="Ye F."/>
            <person name="Su P."/>
            <person name="Kiefer A.F."/>
            <person name="Nichols A."/>
            <person name="Cepeda A.J."/>
            <person name="Yan W."/>
            <person name="Fan B."/>
            <person name="Jiang Y."/>
            <person name="Adhikari A."/>
            <person name="Zheng C.-J."/>
            <person name="Schuster L."/>
            <person name="Cowan T.M."/>
            <person name="Smanski M.J."/>
            <person name="Chevrette M.G."/>
            <person name="De Carvalho L.P.S."/>
            <person name="Shen B."/>
        </authorList>
    </citation>
    <scope>NUCLEOTIDE SEQUENCE [LARGE SCALE GENOMIC DNA]</scope>
    <source>
        <strain evidence="2 3">NPDC060353</strain>
    </source>
</reference>
<dbReference type="GO" id="GO:0016787">
    <property type="term" value="F:hydrolase activity"/>
    <property type="evidence" value="ECO:0007669"/>
    <property type="project" value="UniProtKB-KW"/>
</dbReference>
<dbReference type="InterPro" id="IPR051532">
    <property type="entry name" value="Ester_Hydrolysis_Enzymes"/>
</dbReference>